<reference evidence="1 2" key="1">
    <citation type="submission" date="2024-11" db="EMBL/GenBank/DDBJ databases">
        <title>A near-complete genome assembly of Cinchona calisaya.</title>
        <authorList>
            <person name="Lian D.C."/>
            <person name="Zhao X.W."/>
            <person name="Wei L."/>
        </authorList>
    </citation>
    <scope>NUCLEOTIDE SEQUENCE [LARGE SCALE GENOMIC DNA]</scope>
    <source>
        <tissue evidence="1">Nenye</tissue>
    </source>
</reference>
<dbReference type="Proteomes" id="UP001630127">
    <property type="component" value="Unassembled WGS sequence"/>
</dbReference>
<dbReference type="AlphaFoldDB" id="A0ABD3A9P9"/>
<evidence type="ECO:0000313" key="1">
    <source>
        <dbReference type="EMBL" id="KAL3527944.1"/>
    </source>
</evidence>
<keyword evidence="2" id="KW-1185">Reference proteome</keyword>
<sequence length="133" mass="15404">MDCTVTTVDQLITGNKCNLDLLNMLFSPLELETITQIPISLTRKTDRWYWNYSSSGVYTVNSTYKALKTQEGASKRKHRGDEETSRSNEQAILWKFTWGLNVKHKIRHVLWKCLNNILPTNANIHRRTGKGYS</sequence>
<proteinExistence type="predicted"/>
<gene>
    <name evidence="1" type="ORF">ACH5RR_012600</name>
</gene>
<comment type="caution">
    <text evidence="1">The sequence shown here is derived from an EMBL/GenBank/DDBJ whole genome shotgun (WGS) entry which is preliminary data.</text>
</comment>
<evidence type="ECO:0008006" key="3">
    <source>
        <dbReference type="Google" id="ProtNLM"/>
    </source>
</evidence>
<protein>
    <recommendedName>
        <fullName evidence="3">Reverse transcriptase zinc-binding domain-containing protein</fullName>
    </recommendedName>
</protein>
<dbReference type="EMBL" id="JBJUIK010000005">
    <property type="protein sequence ID" value="KAL3527944.1"/>
    <property type="molecule type" value="Genomic_DNA"/>
</dbReference>
<accession>A0ABD3A9P9</accession>
<evidence type="ECO:0000313" key="2">
    <source>
        <dbReference type="Proteomes" id="UP001630127"/>
    </source>
</evidence>
<name>A0ABD3A9P9_9GENT</name>
<organism evidence="1 2">
    <name type="scientific">Cinchona calisaya</name>
    <dbReference type="NCBI Taxonomy" id="153742"/>
    <lineage>
        <taxon>Eukaryota</taxon>
        <taxon>Viridiplantae</taxon>
        <taxon>Streptophyta</taxon>
        <taxon>Embryophyta</taxon>
        <taxon>Tracheophyta</taxon>
        <taxon>Spermatophyta</taxon>
        <taxon>Magnoliopsida</taxon>
        <taxon>eudicotyledons</taxon>
        <taxon>Gunneridae</taxon>
        <taxon>Pentapetalae</taxon>
        <taxon>asterids</taxon>
        <taxon>lamiids</taxon>
        <taxon>Gentianales</taxon>
        <taxon>Rubiaceae</taxon>
        <taxon>Cinchonoideae</taxon>
        <taxon>Cinchoneae</taxon>
        <taxon>Cinchona</taxon>
    </lineage>
</organism>